<dbReference type="AlphaFoldDB" id="A0A1F5GDY5"/>
<evidence type="ECO:0000256" key="8">
    <source>
        <dbReference type="ARBA" id="ARBA00023235"/>
    </source>
</evidence>
<evidence type="ECO:0000256" key="10">
    <source>
        <dbReference type="ARBA" id="ARBA00031367"/>
    </source>
</evidence>
<evidence type="ECO:0000256" key="11">
    <source>
        <dbReference type="ARBA" id="ARBA00033067"/>
    </source>
</evidence>
<keyword evidence="9" id="KW-0119">Carbohydrate metabolism</keyword>
<keyword evidence="7" id="KW-0520">NAD</keyword>
<dbReference type="Proteomes" id="UP000177124">
    <property type="component" value="Unassembled WGS sequence"/>
</dbReference>
<comment type="catalytic activity">
    <reaction evidence="1">
        <text>UDP-alpha-D-glucose = UDP-alpha-D-galactose</text>
        <dbReference type="Rhea" id="RHEA:22168"/>
        <dbReference type="ChEBI" id="CHEBI:58885"/>
        <dbReference type="ChEBI" id="CHEBI:66914"/>
        <dbReference type="EC" id="5.1.3.2"/>
    </reaction>
</comment>
<dbReference type="PANTHER" id="PTHR43725:SF53">
    <property type="entry name" value="UDP-ARABINOSE 4-EPIMERASE 1"/>
    <property type="match status" value="1"/>
</dbReference>
<protein>
    <recommendedName>
        <fullName evidence="6">UDP-glucose 4-epimerase</fullName>
        <ecNumber evidence="5">5.1.3.2</ecNumber>
    </recommendedName>
    <alternativeName>
        <fullName evidence="11">Galactowaldenase</fullName>
    </alternativeName>
    <alternativeName>
        <fullName evidence="10">UDP-galactose 4-epimerase</fullName>
    </alternativeName>
</protein>
<reference evidence="13 14" key="1">
    <citation type="journal article" date="2016" name="Nat. Commun.">
        <title>Thousands of microbial genomes shed light on interconnected biogeochemical processes in an aquifer system.</title>
        <authorList>
            <person name="Anantharaman K."/>
            <person name="Brown C.T."/>
            <person name="Hug L.A."/>
            <person name="Sharon I."/>
            <person name="Castelle C.J."/>
            <person name="Probst A.J."/>
            <person name="Thomas B.C."/>
            <person name="Singh A."/>
            <person name="Wilkins M.J."/>
            <person name="Karaoz U."/>
            <person name="Brodie E.L."/>
            <person name="Williams K.H."/>
            <person name="Hubbard S.S."/>
            <person name="Banfield J.F."/>
        </authorList>
    </citation>
    <scope>NUCLEOTIDE SEQUENCE [LARGE SCALE GENOMIC DNA]</scope>
</reference>
<dbReference type="UniPathway" id="UPA00214"/>
<dbReference type="EC" id="5.1.3.2" evidence="5"/>
<evidence type="ECO:0000256" key="4">
    <source>
        <dbReference type="ARBA" id="ARBA00007637"/>
    </source>
</evidence>
<dbReference type="NCBIfam" id="TIGR01179">
    <property type="entry name" value="galE"/>
    <property type="match status" value="1"/>
</dbReference>
<dbReference type="InterPro" id="IPR005886">
    <property type="entry name" value="UDP_G4E"/>
</dbReference>
<evidence type="ECO:0000256" key="2">
    <source>
        <dbReference type="ARBA" id="ARBA00001911"/>
    </source>
</evidence>
<dbReference type="Gene3D" id="3.90.25.10">
    <property type="entry name" value="UDP-galactose 4-epimerase, domain 1"/>
    <property type="match status" value="1"/>
</dbReference>
<evidence type="ECO:0000256" key="3">
    <source>
        <dbReference type="ARBA" id="ARBA00004947"/>
    </source>
</evidence>
<comment type="pathway">
    <text evidence="3">Carbohydrate metabolism; galactose metabolism.</text>
</comment>
<name>A0A1F5GDY5_9BACT</name>
<evidence type="ECO:0000256" key="6">
    <source>
        <dbReference type="ARBA" id="ARBA00018569"/>
    </source>
</evidence>
<organism evidence="13 14">
    <name type="scientific">Candidatus Curtissbacteria bacterium RIFCSPHIGHO2_02_FULL_42_15</name>
    <dbReference type="NCBI Taxonomy" id="1797716"/>
    <lineage>
        <taxon>Bacteria</taxon>
        <taxon>Candidatus Curtissiibacteriota</taxon>
    </lineage>
</organism>
<evidence type="ECO:0000313" key="14">
    <source>
        <dbReference type="Proteomes" id="UP000177124"/>
    </source>
</evidence>
<dbReference type="InterPro" id="IPR036291">
    <property type="entry name" value="NAD(P)-bd_dom_sf"/>
</dbReference>
<dbReference type="GO" id="GO:0006012">
    <property type="term" value="P:galactose metabolic process"/>
    <property type="evidence" value="ECO:0007669"/>
    <property type="project" value="UniProtKB-UniPathway"/>
</dbReference>
<dbReference type="PANTHER" id="PTHR43725">
    <property type="entry name" value="UDP-GLUCOSE 4-EPIMERASE"/>
    <property type="match status" value="1"/>
</dbReference>
<evidence type="ECO:0000256" key="9">
    <source>
        <dbReference type="ARBA" id="ARBA00023277"/>
    </source>
</evidence>
<evidence type="ECO:0000259" key="12">
    <source>
        <dbReference type="Pfam" id="PF01370"/>
    </source>
</evidence>
<evidence type="ECO:0000256" key="5">
    <source>
        <dbReference type="ARBA" id="ARBA00013189"/>
    </source>
</evidence>
<evidence type="ECO:0000313" key="13">
    <source>
        <dbReference type="EMBL" id="OGD90055.1"/>
    </source>
</evidence>
<gene>
    <name evidence="13" type="ORF">A3D07_02580</name>
</gene>
<feature type="domain" description="NAD-dependent epimerase/dehydratase" evidence="12">
    <location>
        <begin position="3"/>
        <end position="233"/>
    </location>
</feature>
<evidence type="ECO:0000256" key="7">
    <source>
        <dbReference type="ARBA" id="ARBA00023027"/>
    </source>
</evidence>
<proteinExistence type="inferred from homology"/>
<evidence type="ECO:0000256" key="1">
    <source>
        <dbReference type="ARBA" id="ARBA00000083"/>
    </source>
</evidence>
<comment type="caution">
    <text evidence="13">The sequence shown here is derived from an EMBL/GenBank/DDBJ whole genome shotgun (WGS) entry which is preliminary data.</text>
</comment>
<dbReference type="EMBL" id="MFBF01000056">
    <property type="protein sequence ID" value="OGD90055.1"/>
    <property type="molecule type" value="Genomic_DNA"/>
</dbReference>
<comment type="cofactor">
    <cofactor evidence="2">
        <name>NAD(+)</name>
        <dbReference type="ChEBI" id="CHEBI:57540"/>
    </cofactor>
</comment>
<dbReference type="STRING" id="1797716.A3D07_02580"/>
<accession>A0A1F5GDY5</accession>
<dbReference type="SUPFAM" id="SSF51735">
    <property type="entry name" value="NAD(P)-binding Rossmann-fold domains"/>
    <property type="match status" value="1"/>
</dbReference>
<dbReference type="Gene3D" id="3.40.50.720">
    <property type="entry name" value="NAD(P)-binding Rossmann-like Domain"/>
    <property type="match status" value="1"/>
</dbReference>
<dbReference type="Pfam" id="PF01370">
    <property type="entry name" value="Epimerase"/>
    <property type="match status" value="1"/>
</dbReference>
<keyword evidence="8" id="KW-0413">Isomerase</keyword>
<dbReference type="GO" id="GO:0003978">
    <property type="term" value="F:UDP-glucose 4-epimerase activity"/>
    <property type="evidence" value="ECO:0007669"/>
    <property type="project" value="UniProtKB-EC"/>
</dbReference>
<dbReference type="InterPro" id="IPR001509">
    <property type="entry name" value="Epimerase_deHydtase"/>
</dbReference>
<dbReference type="PRINTS" id="PR01713">
    <property type="entry name" value="NUCEPIMERASE"/>
</dbReference>
<sequence length="305" mass="33613">MRILVTGGAGFIGLHVVKILLDQGHKVVVLDNLSSSKKETVDKRAELIVGDIKDTVQSRKALKGADAVIHMAGLIIVPESVRDPIKYCENNVIGTVSFLESMRAENVKKIIFSSSACVYGDPQKLPIKEDAPVNPDNPYGASKASIEAFLQSYHAVFGFDVIILRYFNPYGPGELHDPETHAIPNFIKATLAKKPIPLYWKGEQIRDFIYIEDLARAHADVLSLSGFEIYNIGTEKGVKVKDVIDEIFKIAGYKVAIDDLGERAGDVPANFASSEKLKKAVGWGAKVGLREGLKRTIDYYKNIRI</sequence>
<comment type="similarity">
    <text evidence="4">Belongs to the NAD(P)-dependent epimerase/dehydratase family.</text>
</comment>